<keyword evidence="3" id="KW-1185">Reference proteome</keyword>
<proteinExistence type="predicted"/>
<dbReference type="EMBL" id="JAVFKD010000014">
    <property type="protein sequence ID" value="KAK5989853.1"/>
    <property type="molecule type" value="Genomic_DNA"/>
</dbReference>
<gene>
    <name evidence="2" type="ORF">PT974_08115</name>
</gene>
<protein>
    <submittedName>
        <fullName evidence="2">Uncharacterized protein</fullName>
    </submittedName>
</protein>
<evidence type="ECO:0000313" key="2">
    <source>
        <dbReference type="EMBL" id="KAK5989853.1"/>
    </source>
</evidence>
<evidence type="ECO:0000313" key="3">
    <source>
        <dbReference type="Proteomes" id="UP001338125"/>
    </source>
</evidence>
<feature type="region of interest" description="Disordered" evidence="1">
    <location>
        <begin position="73"/>
        <end position="102"/>
    </location>
</feature>
<feature type="compositionally biased region" description="Low complexity" evidence="1">
    <location>
        <begin position="78"/>
        <end position="96"/>
    </location>
</feature>
<sequence>MSDYGSDSEDEMPFTLRLPDDVLDSIIQWVEEQVDMEETMEKGLVIRDGVVFHWTDAEVESSNEATDSVHMTHHASADDGASSSSDCNSDTSSMYDYDSDEDSGTEFSPFMEELWGLGFLTEHRFRDFVHRPVVRRIWDDLWSFLANPVPPEEELSFDVKTINSVSRKIQQCWDQPSGHHRYTQEEPDKKSWSLEDHLARFAVKLGPLCNGKGIPLGTCKLSLVWAWAAIEMVDVLRSMQKGYGPDDGRNEVWVRAPKPGDVRDNRMPHYDELRKNAVWLAGLELALVKLGC</sequence>
<evidence type="ECO:0000256" key="1">
    <source>
        <dbReference type="SAM" id="MobiDB-lite"/>
    </source>
</evidence>
<accession>A0ABR0SCG1</accession>
<comment type="caution">
    <text evidence="2">The sequence shown here is derived from an EMBL/GenBank/DDBJ whole genome shotgun (WGS) entry which is preliminary data.</text>
</comment>
<reference evidence="2 3" key="1">
    <citation type="submission" date="2024-01" db="EMBL/GenBank/DDBJ databases">
        <title>Complete genome of Cladobotryum mycophilum ATHUM6906.</title>
        <authorList>
            <person name="Christinaki A.C."/>
            <person name="Myridakis A.I."/>
            <person name="Kouvelis V.N."/>
        </authorList>
    </citation>
    <scope>NUCLEOTIDE SEQUENCE [LARGE SCALE GENOMIC DNA]</scope>
    <source>
        <strain evidence="2 3">ATHUM6906</strain>
    </source>
</reference>
<name>A0ABR0SCG1_9HYPO</name>
<organism evidence="2 3">
    <name type="scientific">Cladobotryum mycophilum</name>
    <dbReference type="NCBI Taxonomy" id="491253"/>
    <lineage>
        <taxon>Eukaryota</taxon>
        <taxon>Fungi</taxon>
        <taxon>Dikarya</taxon>
        <taxon>Ascomycota</taxon>
        <taxon>Pezizomycotina</taxon>
        <taxon>Sordariomycetes</taxon>
        <taxon>Hypocreomycetidae</taxon>
        <taxon>Hypocreales</taxon>
        <taxon>Hypocreaceae</taxon>
        <taxon>Cladobotryum</taxon>
    </lineage>
</organism>
<dbReference type="Proteomes" id="UP001338125">
    <property type="component" value="Unassembled WGS sequence"/>
</dbReference>